<dbReference type="CDD" id="cd07041">
    <property type="entry name" value="STAS_RsbR_RsbS_like"/>
    <property type="match status" value="1"/>
</dbReference>
<proteinExistence type="predicted"/>
<dbReference type="AlphaFoldDB" id="A6GHQ6"/>
<dbReference type="InterPro" id="IPR051932">
    <property type="entry name" value="Bact_StressResp_Reg"/>
</dbReference>
<dbReference type="Proteomes" id="UP000005801">
    <property type="component" value="Unassembled WGS sequence"/>
</dbReference>
<dbReference type="InterPro" id="IPR002645">
    <property type="entry name" value="STAS_dom"/>
</dbReference>
<gene>
    <name evidence="2" type="ORF">PPSIR1_17210</name>
</gene>
<evidence type="ECO:0000259" key="1">
    <source>
        <dbReference type="PROSITE" id="PS50801"/>
    </source>
</evidence>
<dbReference type="PROSITE" id="PS50801">
    <property type="entry name" value="STAS"/>
    <property type="match status" value="1"/>
</dbReference>
<accession>A6GHQ6</accession>
<reference evidence="2 3" key="1">
    <citation type="submission" date="2007-06" db="EMBL/GenBank/DDBJ databases">
        <authorList>
            <person name="Shimkets L."/>
            <person name="Ferriera S."/>
            <person name="Johnson J."/>
            <person name="Kravitz S."/>
            <person name="Beeson K."/>
            <person name="Sutton G."/>
            <person name="Rogers Y.-H."/>
            <person name="Friedman R."/>
            <person name="Frazier M."/>
            <person name="Venter J.C."/>
        </authorList>
    </citation>
    <scope>NUCLEOTIDE SEQUENCE [LARGE SCALE GENOMIC DNA]</scope>
    <source>
        <strain evidence="2 3">SIR-1</strain>
    </source>
</reference>
<evidence type="ECO:0000313" key="3">
    <source>
        <dbReference type="Proteomes" id="UP000005801"/>
    </source>
</evidence>
<evidence type="ECO:0000313" key="2">
    <source>
        <dbReference type="EMBL" id="EDM74598.1"/>
    </source>
</evidence>
<dbReference type="STRING" id="391625.PPSIR1_17210"/>
<comment type="caution">
    <text evidence="2">The sequence shown here is derived from an EMBL/GenBank/DDBJ whole genome shotgun (WGS) entry which is preliminary data.</text>
</comment>
<dbReference type="EMBL" id="ABCS01000123">
    <property type="protein sequence ID" value="EDM74598.1"/>
    <property type="molecule type" value="Genomic_DNA"/>
</dbReference>
<dbReference type="SUPFAM" id="SSF52091">
    <property type="entry name" value="SpoIIaa-like"/>
    <property type="match status" value="1"/>
</dbReference>
<dbReference type="eggNOG" id="COG1366">
    <property type="taxonomic scope" value="Bacteria"/>
</dbReference>
<dbReference type="RefSeq" id="WP_006976242.1">
    <property type="nucleotide sequence ID" value="NZ_ABCS01000123.1"/>
</dbReference>
<dbReference type="OrthoDB" id="5490668at2"/>
<feature type="domain" description="STAS" evidence="1">
    <location>
        <begin position="50"/>
        <end position="138"/>
    </location>
</feature>
<protein>
    <recommendedName>
        <fullName evidence="1">STAS domain-containing protein</fullName>
    </recommendedName>
</protein>
<dbReference type="Gene3D" id="3.30.750.24">
    <property type="entry name" value="STAS domain"/>
    <property type="match status" value="1"/>
</dbReference>
<keyword evidence="3" id="KW-1185">Reference proteome</keyword>
<dbReference type="InterPro" id="IPR036513">
    <property type="entry name" value="STAS_dom_sf"/>
</dbReference>
<dbReference type="Pfam" id="PF01740">
    <property type="entry name" value="STAS"/>
    <property type="match status" value="1"/>
</dbReference>
<name>A6GHQ6_9BACT</name>
<organism evidence="2 3">
    <name type="scientific">Plesiocystis pacifica SIR-1</name>
    <dbReference type="NCBI Taxonomy" id="391625"/>
    <lineage>
        <taxon>Bacteria</taxon>
        <taxon>Pseudomonadati</taxon>
        <taxon>Myxococcota</taxon>
        <taxon>Polyangia</taxon>
        <taxon>Nannocystales</taxon>
        <taxon>Nannocystaceae</taxon>
        <taxon>Plesiocystis</taxon>
    </lineage>
</organism>
<dbReference type="PANTHER" id="PTHR33745">
    <property type="entry name" value="RSBT ANTAGONIST PROTEIN RSBS-RELATED"/>
    <property type="match status" value="1"/>
</dbReference>
<sequence>MGSPGDDVDELARLRAELDATRAERDAAREQLGYAQDLIASQQLMIEELGAPFIPVSDGLAIVPLVGPFERARLERLGAQLSEAVTASGTRTVVLDLTGVGVLEPGGEAALVNCARTLDLLGARTIFTGIGPEVARALADSEEPALDDFEYRRSLRRLLEVRTR</sequence>